<sequence length="38" mass="4179">MYTECSRINPRCGAALLHSSRGFNLNLNKKTSSHINGS</sequence>
<evidence type="ECO:0000313" key="1">
    <source>
        <dbReference type="EMBL" id="JAH52980.1"/>
    </source>
</evidence>
<accession>A0A0E9TJA8</accession>
<dbReference type="EMBL" id="GBXM01055597">
    <property type="protein sequence ID" value="JAH52980.1"/>
    <property type="molecule type" value="Transcribed_RNA"/>
</dbReference>
<name>A0A0E9TJA8_ANGAN</name>
<dbReference type="AlphaFoldDB" id="A0A0E9TJA8"/>
<organism evidence="1">
    <name type="scientific">Anguilla anguilla</name>
    <name type="common">European freshwater eel</name>
    <name type="synonym">Muraena anguilla</name>
    <dbReference type="NCBI Taxonomy" id="7936"/>
    <lineage>
        <taxon>Eukaryota</taxon>
        <taxon>Metazoa</taxon>
        <taxon>Chordata</taxon>
        <taxon>Craniata</taxon>
        <taxon>Vertebrata</taxon>
        <taxon>Euteleostomi</taxon>
        <taxon>Actinopterygii</taxon>
        <taxon>Neopterygii</taxon>
        <taxon>Teleostei</taxon>
        <taxon>Anguilliformes</taxon>
        <taxon>Anguillidae</taxon>
        <taxon>Anguilla</taxon>
    </lineage>
</organism>
<protein>
    <submittedName>
        <fullName evidence="1">Uncharacterized protein</fullName>
    </submittedName>
</protein>
<reference evidence="1" key="2">
    <citation type="journal article" date="2015" name="Fish Shellfish Immunol.">
        <title>Early steps in the European eel (Anguilla anguilla)-Vibrio vulnificus interaction in the gills: Role of the RtxA13 toxin.</title>
        <authorList>
            <person name="Callol A."/>
            <person name="Pajuelo D."/>
            <person name="Ebbesson L."/>
            <person name="Teles M."/>
            <person name="MacKenzie S."/>
            <person name="Amaro C."/>
        </authorList>
    </citation>
    <scope>NUCLEOTIDE SEQUENCE</scope>
</reference>
<reference evidence="1" key="1">
    <citation type="submission" date="2014-11" db="EMBL/GenBank/DDBJ databases">
        <authorList>
            <person name="Amaro Gonzalez C."/>
        </authorList>
    </citation>
    <scope>NUCLEOTIDE SEQUENCE</scope>
</reference>
<dbReference type="EMBL" id="GBXM01041873">
    <property type="protein sequence ID" value="JAH66704.1"/>
    <property type="molecule type" value="Transcribed_RNA"/>
</dbReference>
<proteinExistence type="predicted"/>